<dbReference type="EMBL" id="JAIWYP010000005">
    <property type="protein sequence ID" value="KAH3823623.1"/>
    <property type="molecule type" value="Genomic_DNA"/>
</dbReference>
<evidence type="ECO:0000313" key="1">
    <source>
        <dbReference type="EMBL" id="KAH3823623.1"/>
    </source>
</evidence>
<gene>
    <name evidence="1" type="ORF">DPMN_125433</name>
</gene>
<reference evidence="1" key="2">
    <citation type="submission" date="2020-11" db="EMBL/GenBank/DDBJ databases">
        <authorList>
            <person name="McCartney M.A."/>
            <person name="Auch B."/>
            <person name="Kono T."/>
            <person name="Mallez S."/>
            <person name="Becker A."/>
            <person name="Gohl D.M."/>
            <person name="Silverstein K.A.T."/>
            <person name="Koren S."/>
            <person name="Bechman K.B."/>
            <person name="Herman A."/>
            <person name="Abrahante J.E."/>
            <person name="Garbe J."/>
        </authorList>
    </citation>
    <scope>NUCLEOTIDE SEQUENCE</scope>
    <source>
        <strain evidence="1">Duluth1</strain>
        <tissue evidence="1">Whole animal</tissue>
    </source>
</reference>
<name>A0A9D4JX65_DREPO</name>
<proteinExistence type="predicted"/>
<sequence>MTSSRGSVSTNVMAASKRPCQYQYNTIDNKWRVRCNEMKFSKDNDSTNAITSAREV</sequence>
<dbReference type="AlphaFoldDB" id="A0A9D4JX65"/>
<accession>A0A9D4JX65</accession>
<evidence type="ECO:0000313" key="2">
    <source>
        <dbReference type="Proteomes" id="UP000828390"/>
    </source>
</evidence>
<organism evidence="1 2">
    <name type="scientific">Dreissena polymorpha</name>
    <name type="common">Zebra mussel</name>
    <name type="synonym">Mytilus polymorpha</name>
    <dbReference type="NCBI Taxonomy" id="45954"/>
    <lineage>
        <taxon>Eukaryota</taxon>
        <taxon>Metazoa</taxon>
        <taxon>Spiralia</taxon>
        <taxon>Lophotrochozoa</taxon>
        <taxon>Mollusca</taxon>
        <taxon>Bivalvia</taxon>
        <taxon>Autobranchia</taxon>
        <taxon>Heteroconchia</taxon>
        <taxon>Euheterodonta</taxon>
        <taxon>Imparidentia</taxon>
        <taxon>Neoheterodontei</taxon>
        <taxon>Myida</taxon>
        <taxon>Dreissenoidea</taxon>
        <taxon>Dreissenidae</taxon>
        <taxon>Dreissena</taxon>
    </lineage>
</organism>
<dbReference type="Proteomes" id="UP000828390">
    <property type="component" value="Unassembled WGS sequence"/>
</dbReference>
<comment type="caution">
    <text evidence="1">The sequence shown here is derived from an EMBL/GenBank/DDBJ whole genome shotgun (WGS) entry which is preliminary data.</text>
</comment>
<keyword evidence="2" id="KW-1185">Reference proteome</keyword>
<reference evidence="1" key="1">
    <citation type="journal article" date="2019" name="bioRxiv">
        <title>The Genome of the Zebra Mussel, Dreissena polymorpha: A Resource for Invasive Species Research.</title>
        <authorList>
            <person name="McCartney M.A."/>
            <person name="Auch B."/>
            <person name="Kono T."/>
            <person name="Mallez S."/>
            <person name="Zhang Y."/>
            <person name="Obille A."/>
            <person name="Becker A."/>
            <person name="Abrahante J.E."/>
            <person name="Garbe J."/>
            <person name="Badalamenti J.P."/>
            <person name="Herman A."/>
            <person name="Mangelson H."/>
            <person name="Liachko I."/>
            <person name="Sullivan S."/>
            <person name="Sone E.D."/>
            <person name="Koren S."/>
            <person name="Silverstein K.A.T."/>
            <person name="Beckman K.B."/>
            <person name="Gohl D.M."/>
        </authorList>
    </citation>
    <scope>NUCLEOTIDE SEQUENCE</scope>
    <source>
        <strain evidence="1">Duluth1</strain>
        <tissue evidence="1">Whole animal</tissue>
    </source>
</reference>
<protein>
    <submittedName>
        <fullName evidence="1">Uncharacterized protein</fullName>
    </submittedName>
</protein>